<name>A0AAE8MP63_9HYPO</name>
<organism evidence="1 2">
    <name type="scientific">Fusarium torulosum</name>
    <dbReference type="NCBI Taxonomy" id="33205"/>
    <lineage>
        <taxon>Eukaryota</taxon>
        <taxon>Fungi</taxon>
        <taxon>Dikarya</taxon>
        <taxon>Ascomycota</taxon>
        <taxon>Pezizomycotina</taxon>
        <taxon>Sordariomycetes</taxon>
        <taxon>Hypocreomycetidae</taxon>
        <taxon>Hypocreales</taxon>
        <taxon>Nectriaceae</taxon>
        <taxon>Fusarium</taxon>
    </lineage>
</organism>
<dbReference type="Proteomes" id="UP001187734">
    <property type="component" value="Unassembled WGS sequence"/>
</dbReference>
<protein>
    <submittedName>
        <fullName evidence="1">Uncharacterized protein</fullName>
    </submittedName>
</protein>
<dbReference type="AlphaFoldDB" id="A0AAE8MP63"/>
<proteinExistence type="predicted"/>
<comment type="caution">
    <text evidence="1">The sequence shown here is derived from an EMBL/GenBank/DDBJ whole genome shotgun (WGS) entry which is preliminary data.</text>
</comment>
<accession>A0AAE8MP63</accession>
<keyword evidence="2" id="KW-1185">Reference proteome</keyword>
<gene>
    <name evidence="1" type="ORF">FTOL_13977</name>
</gene>
<dbReference type="EMBL" id="ONZP01001289">
    <property type="protein sequence ID" value="SPJ93371.1"/>
    <property type="molecule type" value="Genomic_DNA"/>
</dbReference>
<evidence type="ECO:0000313" key="2">
    <source>
        <dbReference type="Proteomes" id="UP001187734"/>
    </source>
</evidence>
<reference evidence="1" key="1">
    <citation type="submission" date="2018-03" db="EMBL/GenBank/DDBJ databases">
        <authorList>
            <person name="Guldener U."/>
        </authorList>
    </citation>
    <scope>NUCLEOTIDE SEQUENCE</scope>
</reference>
<evidence type="ECO:0000313" key="1">
    <source>
        <dbReference type="EMBL" id="SPJ93371.1"/>
    </source>
</evidence>
<sequence>MNNLYEVAAYGRGIGYKGGLVGPFIPIWWFKRKNPTLEDITSLASQGMSLDE</sequence>